<gene>
    <name evidence="2" type="ORF">PSON_ATCC_30995.1.T0640013</name>
</gene>
<dbReference type="PANTHER" id="PTHR33706">
    <property type="entry name" value="MORN VARIANT REPEAT PROTEIN"/>
    <property type="match status" value="1"/>
</dbReference>
<dbReference type="EMBL" id="CAJJDN010000064">
    <property type="protein sequence ID" value="CAD8095120.1"/>
    <property type="molecule type" value="Genomic_DNA"/>
</dbReference>
<evidence type="ECO:0000256" key="1">
    <source>
        <dbReference type="SAM" id="MobiDB-lite"/>
    </source>
</evidence>
<dbReference type="AlphaFoldDB" id="A0A8S1NTS4"/>
<comment type="caution">
    <text evidence="2">The sequence shown here is derived from an EMBL/GenBank/DDBJ whole genome shotgun (WGS) entry which is preliminary data.</text>
</comment>
<evidence type="ECO:0000313" key="3">
    <source>
        <dbReference type="Proteomes" id="UP000692954"/>
    </source>
</evidence>
<protein>
    <submittedName>
        <fullName evidence="2">Uncharacterized protein</fullName>
    </submittedName>
</protein>
<feature type="compositionally biased region" description="Polar residues" evidence="1">
    <location>
        <begin position="405"/>
        <end position="414"/>
    </location>
</feature>
<evidence type="ECO:0000313" key="2">
    <source>
        <dbReference type="EMBL" id="CAD8095120.1"/>
    </source>
</evidence>
<keyword evidence="3" id="KW-1185">Reference proteome</keyword>
<feature type="compositionally biased region" description="Basic and acidic residues" evidence="1">
    <location>
        <begin position="454"/>
        <end position="471"/>
    </location>
</feature>
<accession>A0A8S1NTS4</accession>
<dbReference type="OrthoDB" id="10688904at2759"/>
<dbReference type="Proteomes" id="UP000692954">
    <property type="component" value="Unassembled WGS sequence"/>
</dbReference>
<reference evidence="2" key="1">
    <citation type="submission" date="2021-01" db="EMBL/GenBank/DDBJ databases">
        <authorList>
            <consortium name="Genoscope - CEA"/>
            <person name="William W."/>
        </authorList>
    </citation>
    <scope>NUCLEOTIDE SEQUENCE</scope>
</reference>
<proteinExistence type="predicted"/>
<name>A0A8S1NTS4_9CILI</name>
<feature type="compositionally biased region" description="Polar residues" evidence="1">
    <location>
        <begin position="443"/>
        <end position="453"/>
    </location>
</feature>
<sequence length="816" mass="95615">MKSEIIGGQLDKNGLKDGWWVELNDSITKHSLISHYCGQYKEGKKIGRWDTKIKFNIFDEFEVIGGGKYDMNEMKTGQWVELINNFSNNYQVSYSGFYKKGQKNGYWNTLLKQENDFEIIGGGFYEDGVKDGQWMELNSNDDYRFTQIGEYQRGLKINRWNIIFTKQYTDNYKKIGGGLYNLDGLKYGKWIEIQNEQENFIAYIGEYKNGKKQGKWDILQGLTEINNYNMIGGGCYDENGFKKGSWKEIEQFSYEFDVISIGKYSNGKKIEKWVTMYRDGKDVEYENLGCECFDLNGIKQGQWVEISDNFINQLITYHGYYKDGVKVDMWQIYFREEGKDDFINIGGGFFDNNGIKQGKWVELHENFNDDMKVAYHGDYLYGKKIGKWDTLKLKVDQSINYSHNYSGSSSQNYMTPDDYLTPDDSMDSASFQGINSMRKKPEQNYQQYTQTGQKAEEEHDLHQEEEYDFHQQEKLDIHQEEEHDVQQKEELDAHQEEKLVHYKQEIGVHYEDGQIIYNSKQFQIIGGGQFDKDGIKHGFWIENYLSKSSYFDQIESKGNYNQGKKVGKWIIGCFRNLEIKIGGGNYDENGIKQGQWLDLHNQLNNYSSDYKDYFIDFGEYRDGLKIGRWDILEYSKRISHYQIIGGGSFDQNSIKYGEWVEIYKNGGFSSDMITIKKGEYKNGKKFGKWEIKSSSNQYQKFRPILGGLYDINGQKQGLWLEEQCGSFYELSSKNLILFGEYKNGLKIGQWDYMQIDEDGSNYIIMDGGLFDQNGLKHGLWHLNSKNYFNSNMYNVKYKNGFRIDAWKNNLQLITLL</sequence>
<feature type="region of interest" description="Disordered" evidence="1">
    <location>
        <begin position="405"/>
        <end position="471"/>
    </location>
</feature>
<dbReference type="PANTHER" id="PTHR33706:SF1">
    <property type="entry name" value="TPR REPEAT PROTEIN"/>
    <property type="match status" value="1"/>
</dbReference>
<organism evidence="2 3">
    <name type="scientific">Paramecium sonneborni</name>
    <dbReference type="NCBI Taxonomy" id="65129"/>
    <lineage>
        <taxon>Eukaryota</taxon>
        <taxon>Sar</taxon>
        <taxon>Alveolata</taxon>
        <taxon>Ciliophora</taxon>
        <taxon>Intramacronucleata</taxon>
        <taxon>Oligohymenophorea</taxon>
        <taxon>Peniculida</taxon>
        <taxon>Parameciidae</taxon>
        <taxon>Paramecium</taxon>
    </lineage>
</organism>